<keyword evidence="2" id="KW-0472">Membrane</keyword>
<protein>
    <submittedName>
        <fullName evidence="3">Uncharacterized protein</fullName>
    </submittedName>
</protein>
<feature type="region of interest" description="Disordered" evidence="1">
    <location>
        <begin position="432"/>
        <end position="514"/>
    </location>
</feature>
<dbReference type="InParanoid" id="A0A1Z5KFI3"/>
<name>A0A1Z5KFI3_FISSO</name>
<evidence type="ECO:0000313" key="4">
    <source>
        <dbReference type="Proteomes" id="UP000198406"/>
    </source>
</evidence>
<evidence type="ECO:0000256" key="2">
    <source>
        <dbReference type="SAM" id="Phobius"/>
    </source>
</evidence>
<reference evidence="3 4" key="1">
    <citation type="journal article" date="2015" name="Plant Cell">
        <title>Oil accumulation by the oleaginous diatom Fistulifera solaris as revealed by the genome and transcriptome.</title>
        <authorList>
            <person name="Tanaka T."/>
            <person name="Maeda Y."/>
            <person name="Veluchamy A."/>
            <person name="Tanaka M."/>
            <person name="Abida H."/>
            <person name="Marechal E."/>
            <person name="Bowler C."/>
            <person name="Muto M."/>
            <person name="Sunaga Y."/>
            <person name="Tanaka M."/>
            <person name="Yoshino T."/>
            <person name="Taniguchi T."/>
            <person name="Fukuda Y."/>
            <person name="Nemoto M."/>
            <person name="Matsumoto M."/>
            <person name="Wong P.S."/>
            <person name="Aburatani S."/>
            <person name="Fujibuchi W."/>
        </authorList>
    </citation>
    <scope>NUCLEOTIDE SEQUENCE [LARGE SCALE GENOMIC DNA]</scope>
    <source>
        <strain evidence="3 4">JPCC DA0580</strain>
    </source>
</reference>
<feature type="region of interest" description="Disordered" evidence="1">
    <location>
        <begin position="369"/>
        <end position="406"/>
    </location>
</feature>
<feature type="region of interest" description="Disordered" evidence="1">
    <location>
        <begin position="1539"/>
        <end position="1569"/>
    </location>
</feature>
<accession>A0A1Z5KFI3</accession>
<dbReference type="OrthoDB" id="161565at2759"/>
<organism evidence="3 4">
    <name type="scientific">Fistulifera solaris</name>
    <name type="common">Oleaginous diatom</name>
    <dbReference type="NCBI Taxonomy" id="1519565"/>
    <lineage>
        <taxon>Eukaryota</taxon>
        <taxon>Sar</taxon>
        <taxon>Stramenopiles</taxon>
        <taxon>Ochrophyta</taxon>
        <taxon>Bacillariophyta</taxon>
        <taxon>Bacillariophyceae</taxon>
        <taxon>Bacillariophycidae</taxon>
        <taxon>Naviculales</taxon>
        <taxon>Naviculaceae</taxon>
        <taxon>Fistulifera</taxon>
    </lineage>
</organism>
<comment type="caution">
    <text evidence="3">The sequence shown here is derived from an EMBL/GenBank/DDBJ whole genome shotgun (WGS) entry which is preliminary data.</text>
</comment>
<evidence type="ECO:0000256" key="1">
    <source>
        <dbReference type="SAM" id="MobiDB-lite"/>
    </source>
</evidence>
<dbReference type="Proteomes" id="UP000198406">
    <property type="component" value="Unassembled WGS sequence"/>
</dbReference>
<feature type="transmembrane region" description="Helical" evidence="2">
    <location>
        <begin position="98"/>
        <end position="130"/>
    </location>
</feature>
<keyword evidence="4" id="KW-1185">Reference proteome</keyword>
<sequence>MAAINGERTIETDDDPCDALSERLTALLNKNSAFRWRQYDPLPINTDAKATDFQWTVPLISRANWTILKAKCKGLTENDIKARWLWKGGQPWRSSLQFFAAMILFSIVVGVFLMSQLLLAASSSLMWVIWKSMSLLVDWEEICVTWCPLCLQKHVPGSLRASFDWVDAVLFAGRRFVGREWTDEDILWEQPILPLFSLAERFPPKDGWETSILKVPPPALKHLGRRHSLEPRFVWTWMNRSRNDPDKGNLKGFYGTSWSTAEHAVALHFCYFMLSDEQLHNKVSKMAAGTEKCKQEQSTLQIFHEVQTRIGEVNTDSNESSENLDERTALGRSRKKELSKQVVSLHQPDSTSVKFIDSPCQGEAFEVKVASPESGADQEEKPRPEPFAMMPLEELSPTSRGSVRSEMSDVEADLPWIDVGAKIGMRFLNAAQAQRRASPEDNAEVYKVGSTKRNGDEEGSTPGRKQLHKPIHPMWTSTMSVPLGSPLNEEKSDSPLDSPNLMLRSPPRTKHDNTAPFSQSIILSIEDQEEDRDAIEPNVTDPIIMRDSSDSKSAFSVNYVIQEDDIGVALLASDNGDVEASQIEERPYPHVRRQPLSVGVKVAIPITPCQPGTKNRISSSKCQMGTVVHSQRIFVSNNNTPCNISGTNAISVTCKLDRCFLRNGEFSELTFRIKDEWKDRYMPRHSKVPIGSCVSTSFGVGVLVGWRFEDDCHVVRCLWQRRGDGTAHAYMNRDAIHGIIEAAVGFEVGTDSGEGVVLACVKGGTTFESPRFLVALTDEGKGKGKVIDVSREDIKHCHGAQFIPVIEHIREAAIFQLQIDTYRAALREQRLEGNAADDDDDDDFEDDFVWDSWYKCVEIIWQSFLRAVDENKEFDEGLNEFVSDIIVFLESLEGKEGEHINDEAKDENNDNSDEAFIKTPLNPPDSRFWLVSEVLGDLFEKDGGQEVELVDSDRQPCRQSTSEARDGNKKRYFERAFAIIKVLMRTISIARAESVNFPRFRLLLSITYEFLIFCRTVVKVQQKNSVQSLEVWKRAWREIVTTFGPIKRRLERIGKAMLHKMETQGRKAKTQLSKLFTLLLHDERLLVAIEHGDWTRCVTQIESALLRAMIIEEKSVTFYRKTISFIVKNIQSVLTKDSEAANRNNAKLILFLKAIQSLASPRRTLLKFLTRNDIMEFLERILVRTYYREDAVTRMLNIHASNFTSMRHLRMLKDFSVAGRIWIPLLDAADEECSYLVSHLPENSKEFMCPISSLFSLCVAQFHKINAGDLSKDWLEFLLEEDSARIIQDLDMKLILSLESFSKDVREMLDVLPYYSSIDDDFLNLIDEVDLEQLLKDASKAMDESDDFSQFLREKVTIAIERFLNYLPKLSIPVERRDLGGELEGWILTCRGENGGDLTLSDVNIRRENLVCQVMGGESIFFPMFGDNEDATSVASSIIPQEGYDPSAVYIEESILDEVRELILQAQRHGCWKVGVGGIGQPASDKYVASVLQDLPISSVLNCGIELWRNLEIDDDELMEIAIRDVSYQIELHKDAVDPRNPDELNHLGQIDSTLPLEDRNTTSNEPQKGIRLSRFNPRIDPTILFLDMKNLKLHLDNFFFRIEKKKNRTIFDPVFEGRGMVSLQNLSIRLRIECAKDRVDHYNNKGKNCSPVLHLRELHVKLEKIKLRIRDTGFGSDWVLNQAVHVFQEAITKVVEDNLKEQIELHIKKTMDIANAYFVTNPQVFLNLLGISLDDLDDDNIVWV</sequence>
<keyword evidence="2" id="KW-1133">Transmembrane helix</keyword>
<evidence type="ECO:0000313" key="3">
    <source>
        <dbReference type="EMBL" id="GAX25053.1"/>
    </source>
</evidence>
<keyword evidence="2" id="KW-0812">Transmembrane</keyword>
<proteinExistence type="predicted"/>
<dbReference type="EMBL" id="BDSP01000219">
    <property type="protein sequence ID" value="GAX25053.1"/>
    <property type="molecule type" value="Genomic_DNA"/>
</dbReference>
<feature type="region of interest" description="Disordered" evidence="1">
    <location>
        <begin position="313"/>
        <end position="340"/>
    </location>
</feature>
<gene>
    <name evidence="3" type="ORF">FisN_10Lh249</name>
</gene>